<proteinExistence type="predicted"/>
<dbReference type="RefSeq" id="XP_026609549.1">
    <property type="nucleotide sequence ID" value="XM_026754289.1"/>
</dbReference>
<evidence type="ECO:0000313" key="4">
    <source>
        <dbReference type="Proteomes" id="UP000215305"/>
    </source>
</evidence>
<keyword evidence="4" id="KW-1185">Reference proteome</keyword>
<dbReference type="PANTHER" id="PTHR15503:SF22">
    <property type="entry name" value="TRANSPOSON TY3-I GAG POLYPROTEIN"/>
    <property type="match status" value="1"/>
</dbReference>
<dbReference type="GO" id="GO:0008270">
    <property type="term" value="F:zinc ion binding"/>
    <property type="evidence" value="ECO:0007669"/>
    <property type="project" value="InterPro"/>
</dbReference>
<feature type="compositionally biased region" description="Basic and acidic residues" evidence="1">
    <location>
        <begin position="256"/>
        <end position="271"/>
    </location>
</feature>
<dbReference type="InterPro" id="IPR001878">
    <property type="entry name" value="Znf_CCHC"/>
</dbReference>
<dbReference type="InterPro" id="IPR032567">
    <property type="entry name" value="RTL1-rel"/>
</dbReference>
<feature type="region of interest" description="Disordered" evidence="1">
    <location>
        <begin position="491"/>
        <end position="521"/>
    </location>
</feature>
<feature type="region of interest" description="Disordered" evidence="1">
    <location>
        <begin position="86"/>
        <end position="114"/>
    </location>
</feature>
<feature type="compositionally biased region" description="Polar residues" evidence="1">
    <location>
        <begin position="511"/>
        <end position="521"/>
    </location>
</feature>
<dbReference type="CDD" id="cd00303">
    <property type="entry name" value="retropepsin_like"/>
    <property type="match status" value="1"/>
</dbReference>
<dbReference type="InterPro" id="IPR021109">
    <property type="entry name" value="Peptidase_aspartic_dom_sf"/>
</dbReference>
<dbReference type="Gene3D" id="2.40.70.10">
    <property type="entry name" value="Acid Proteases"/>
    <property type="match status" value="1"/>
</dbReference>
<dbReference type="Pfam" id="PF00098">
    <property type="entry name" value="zf-CCHC"/>
    <property type="match status" value="1"/>
</dbReference>
<dbReference type="AlphaFoldDB" id="A0A397G0S1"/>
<dbReference type="GO" id="GO:0003676">
    <property type="term" value="F:nucleic acid binding"/>
    <property type="evidence" value="ECO:0007669"/>
    <property type="project" value="InterPro"/>
</dbReference>
<reference evidence="3" key="1">
    <citation type="submission" date="2018-08" db="EMBL/GenBank/DDBJ databases">
        <title>Draft genome sequence of azole-resistant Aspergillus thermomutatus (Neosartorya pseudofischeri) strain HMR AF 39, isolated from a human nasal aspirate.</title>
        <authorList>
            <person name="Parent-Michaud M."/>
            <person name="Dufresne P.J."/>
            <person name="Fournier E."/>
            <person name="Martineau C."/>
            <person name="Moreira S."/>
            <person name="Perkins V."/>
            <person name="De Repentigny L."/>
            <person name="Dufresne S.F."/>
        </authorList>
    </citation>
    <scope>NUCLEOTIDE SEQUENCE [LARGE SCALE GENOMIC DNA]</scope>
    <source>
        <strain evidence="3">HMR AF 39</strain>
    </source>
</reference>
<dbReference type="VEuPathDB" id="FungiDB:CDV56_100670"/>
<feature type="compositionally biased region" description="Basic and acidic residues" evidence="1">
    <location>
        <begin position="101"/>
        <end position="114"/>
    </location>
</feature>
<evidence type="ECO:0000313" key="3">
    <source>
        <dbReference type="EMBL" id="RHZ43158.1"/>
    </source>
</evidence>
<comment type="caution">
    <text evidence="3">The sequence shown here is derived from an EMBL/GenBank/DDBJ whole genome shotgun (WGS) entry which is preliminary data.</text>
</comment>
<feature type="region of interest" description="Disordered" evidence="1">
    <location>
        <begin position="1"/>
        <end position="64"/>
    </location>
</feature>
<name>A0A397G0S1_ASPTH</name>
<dbReference type="Proteomes" id="UP000215305">
    <property type="component" value="Unassembled WGS sequence"/>
</dbReference>
<feature type="domain" description="CCHC-type" evidence="2">
    <location>
        <begin position="294"/>
        <end position="306"/>
    </location>
</feature>
<evidence type="ECO:0000259" key="2">
    <source>
        <dbReference type="Pfam" id="PF00098"/>
    </source>
</evidence>
<evidence type="ECO:0000256" key="1">
    <source>
        <dbReference type="SAM" id="MobiDB-lite"/>
    </source>
</evidence>
<accession>A0A397G0S1</accession>
<dbReference type="GeneID" id="38122644"/>
<protein>
    <recommendedName>
        <fullName evidence="2">CCHC-type domain-containing protein</fullName>
    </recommendedName>
</protein>
<feature type="region of interest" description="Disordered" evidence="1">
    <location>
        <begin position="231"/>
        <end position="281"/>
    </location>
</feature>
<dbReference type="PANTHER" id="PTHR15503">
    <property type="entry name" value="LDOC1 RELATED"/>
    <property type="match status" value="1"/>
</dbReference>
<sequence>MALKKSAASQASRATPIPEVADTEETVEGSNTPIAEEETDIAGTQDPAPADNEEIGTPATELSTMEKAALELEVLQILRERLGIIPQKHSQSHESGSPPAKKTDIRIRPPTKSERYSTKDYTTYRAFITSQESTADANEPQLGDPRNRKQEAWSRMVYMKPRDGETDYAYWQRWREQRAEIGDDSRDLAKVWLHLFFESFPRALKNKVRELPEFPKTEEELVSLLARLRPNLESNTHRDPSRRNHRNHHGSGGSVKRPEDRVFSDKGEKAETTVTANSKEGKKKEFKKFNPDVKCYNCGKTGHIASIVAEEHRGGPILSHPSLFLQAWVARDGMTPALQSLVDSGSSINIVPATLAKEAGWKLLPRQVFARTLTSQEVRNEGVVKMEVTLADSDGKEQRFRELAVASPDVNYIVLGIPWLKRHDPATLWAQEKVILRDDPPIDIGVMTMEELAEDQEAMLAPDEVANEAVGTAAEYRDALEVAVVDTAGHRDTRGQGVARRPEEATKRVVASSTTTPREASTVAITRSAAEQKVEYARAIILNGTTAVPEALAQGEAIREGCAEEGPYRRDPSAEIRAVVPRILRADEFAKNILAGLEDPAKFQPWNRCAKDQLSRWKLREGFSTGGNACISLTSMG</sequence>
<dbReference type="EMBL" id="NKHU02000488">
    <property type="protein sequence ID" value="RHZ43158.1"/>
    <property type="molecule type" value="Genomic_DNA"/>
</dbReference>
<organism evidence="3 4">
    <name type="scientific">Aspergillus thermomutatus</name>
    <name type="common">Neosartorya pseudofischeri</name>
    <dbReference type="NCBI Taxonomy" id="41047"/>
    <lineage>
        <taxon>Eukaryota</taxon>
        <taxon>Fungi</taxon>
        <taxon>Dikarya</taxon>
        <taxon>Ascomycota</taxon>
        <taxon>Pezizomycotina</taxon>
        <taxon>Eurotiomycetes</taxon>
        <taxon>Eurotiomycetidae</taxon>
        <taxon>Eurotiales</taxon>
        <taxon>Aspergillaceae</taxon>
        <taxon>Aspergillus</taxon>
        <taxon>Aspergillus subgen. Fumigati</taxon>
    </lineage>
</organism>
<gene>
    <name evidence="3" type="ORF">CDV56_100670</name>
</gene>
<dbReference type="OrthoDB" id="128646at2759"/>
<feature type="compositionally biased region" description="Basic and acidic residues" evidence="1">
    <location>
        <begin position="491"/>
        <end position="507"/>
    </location>
</feature>